<keyword evidence="3" id="KW-1185">Reference proteome</keyword>
<dbReference type="EMBL" id="AGNL01000002">
    <property type="protein sequence ID" value="EJK78115.1"/>
    <property type="molecule type" value="Genomic_DNA"/>
</dbReference>
<accession>K0TK98</accession>
<organism evidence="2 3">
    <name type="scientific">Thalassiosira oceanica</name>
    <name type="common">Marine diatom</name>
    <dbReference type="NCBI Taxonomy" id="159749"/>
    <lineage>
        <taxon>Eukaryota</taxon>
        <taxon>Sar</taxon>
        <taxon>Stramenopiles</taxon>
        <taxon>Ochrophyta</taxon>
        <taxon>Bacillariophyta</taxon>
        <taxon>Coscinodiscophyceae</taxon>
        <taxon>Thalassiosirophycidae</taxon>
        <taxon>Thalassiosirales</taxon>
        <taxon>Thalassiosiraceae</taxon>
        <taxon>Thalassiosira</taxon>
    </lineage>
</organism>
<evidence type="ECO:0000313" key="2">
    <source>
        <dbReference type="EMBL" id="EJK78115.1"/>
    </source>
</evidence>
<comment type="caution">
    <text evidence="2">The sequence shown here is derived from an EMBL/GenBank/DDBJ whole genome shotgun (WGS) entry which is preliminary data.</text>
</comment>
<reference evidence="2 3" key="1">
    <citation type="journal article" date="2012" name="Genome Biol.">
        <title>Genome and low-iron response of an oceanic diatom adapted to chronic iron limitation.</title>
        <authorList>
            <person name="Lommer M."/>
            <person name="Specht M."/>
            <person name="Roy A.S."/>
            <person name="Kraemer L."/>
            <person name="Andreson R."/>
            <person name="Gutowska M.A."/>
            <person name="Wolf J."/>
            <person name="Bergner S.V."/>
            <person name="Schilhabel M.B."/>
            <person name="Klostermeier U.C."/>
            <person name="Beiko R.G."/>
            <person name="Rosenstiel P."/>
            <person name="Hippler M."/>
            <person name="Laroche J."/>
        </authorList>
    </citation>
    <scope>NUCLEOTIDE SEQUENCE [LARGE SCALE GENOMIC DNA]</scope>
    <source>
        <strain evidence="2 3">CCMP1005</strain>
    </source>
</reference>
<feature type="region of interest" description="Disordered" evidence="1">
    <location>
        <begin position="579"/>
        <end position="632"/>
    </location>
</feature>
<evidence type="ECO:0000313" key="3">
    <source>
        <dbReference type="Proteomes" id="UP000266841"/>
    </source>
</evidence>
<evidence type="ECO:0000256" key="1">
    <source>
        <dbReference type="SAM" id="MobiDB-lite"/>
    </source>
</evidence>
<dbReference type="Proteomes" id="UP000266841">
    <property type="component" value="Unassembled WGS sequence"/>
</dbReference>
<gene>
    <name evidence="2" type="ORF">THAOC_00002</name>
</gene>
<sequence length="670" mass="73897">MGAAEATNMRRTAYRAAISAGPSTDSIGDTIPFHRVHLFVQPDCNGWLSDPLLEELSVACRVRNGPLDRKRELSLLGTGEAAARSADAVRRLMLDRWGDRGPPTQSEGDHGVGGAVDATRAALGGLRHLGNPRPIGINEAFRDDDFEAMRVAAGIPDSLLLDRDGEPVLVHGQQVRGITVCNIPVGSAGFVETYLTRKQDSIIGDNDMIKALLDPRRWAQPEIPTRQLAFLMLRNCLQFRGDYWLRHLPPQLTATFAKELDDSTWGFLEHALGDELSNWTNLGIRRLQLPVRRNGGGFRSCNSRKDAQGNVIPGRMHTPSLVNHFGETSFNHARDRDWHPWRHLLDNSNGDIATGLRQASSQMKTNFEEVAIDGMYDQDSCLVLQDVTRFGFNSDGTRPTSVTHALTVQLETMEFRWLLQQVRALPTSRFDRWAFECCDVFSQQVMLAAPDAMGHMGNEAFVIAVTRYFGQSSYITRSMAGLYFGKKGEQVNENATNLCCAHLPGGGFRILHDQVKTLIITFLRLAGVEADEESALWMLAWEGTIVADFVARDFPVPTQASNDSGLGARTDVLGEVKTLQPSKSSYDKGSPTARQTGPSTYAPPRPCGATGGAPPASTKSMHKKLSGTARTDRLAHSRRHWESFTQAMLFLLLSARLVKSMKTLVSSLQD</sequence>
<dbReference type="AlphaFoldDB" id="K0TK98"/>
<protein>
    <submittedName>
        <fullName evidence="2">Uncharacterized protein</fullName>
    </submittedName>
</protein>
<name>K0TK98_THAOC</name>
<proteinExistence type="predicted"/>